<gene>
    <name evidence="11" type="ORF">MVEN_01905800</name>
</gene>
<comment type="similarity">
    <text evidence="4">Belongs to the ELP4 family.</text>
</comment>
<dbReference type="Pfam" id="PF05625">
    <property type="entry name" value="PAXNEB"/>
    <property type="match status" value="1"/>
</dbReference>
<evidence type="ECO:0000256" key="9">
    <source>
        <dbReference type="SAM" id="MobiDB-lite"/>
    </source>
</evidence>
<feature type="region of interest" description="Disordered" evidence="9">
    <location>
        <begin position="331"/>
        <end position="394"/>
    </location>
</feature>
<dbReference type="Gene3D" id="3.80.10.10">
    <property type="entry name" value="Ribonuclease Inhibitor"/>
    <property type="match status" value="2"/>
</dbReference>
<sequence>MSFKRKTTQRTSTAPTPTIVSTGIPSLDDILGGGLPLSCLLVLTAPDLHSAYGELVQKYFVAQGIASSQQPTQVRAEANAETTLKTTTTTNQGRSDEKIKIAWRYEQMKPFQTTVSGSAAASSGATVVDACRTFDLTVRIPPAVVADAVAAGRLVFVPVETGPAHVLERLSQVLVAGDQNTPLPLRVCVPGLGSPSWGDLGAQDILRFLHGLRTVLRRHPHGCASVNLAAEWSGDPVGTGWHQKLGWVADAAITMDAFTANPALAATFPGHHGLLRIHTLPAPLTLVPASDRFSTLRGTGSGTGGGENNLGFKCTRKRLVFETVHLDVEGGVGERRTTAPPSAVANELPTPTERSKARESGSGGGGGRCTCRGSRACSGPSEEDPQTSRISERSSGGVRFLSNIVVFDFWRVFEFSRVKLGNAALGNPARSFHHFTRTVMSARKRQKTQREFGAPTEDDSPSSALTDPSSSALSTRAPRYTSVPTLATLCSRIFADHFVRLRNNERVWAGVSVHLKALPDTLLPRLLAELIRVCPTFLKHEFLVTYFFRGPILALTGGTGGMPGVQTHTVRALDRMPDLRDLELSGFDKIPDTAFAAVLPRLPALKRLILRGCALVGPKTVAAAASCPRLQVLNLNYTAATSVALQPVLLACPGLEVLKLAGISNWTDTTFAKMLSPDLSLPNLRTLKLARLSISEASLNALLPLCPALRRLDISFTAIRHPLLAGDDVYPLPVLEKLSLTSTNTSNADLLALLPRLPGLKTLALGALGASPRSIAAIDSGMTLTDPALLRVTAALQDCPALESVSLVGNTKLKESLSSFVAEVGRRCKWLNLSGLPTLRSWHLAGLADADPPPRLETLILNHTGIDDDGGTVPRRVP</sequence>
<keyword evidence="8" id="KW-0539">Nucleus</keyword>
<dbReference type="InterPro" id="IPR027417">
    <property type="entry name" value="P-loop_NTPase"/>
</dbReference>
<evidence type="ECO:0000259" key="10">
    <source>
        <dbReference type="Pfam" id="PF24758"/>
    </source>
</evidence>
<accession>A0A8H6XF09</accession>
<dbReference type="Pfam" id="PF24758">
    <property type="entry name" value="LRR_At5g56370"/>
    <property type="match status" value="2"/>
</dbReference>
<evidence type="ECO:0000256" key="6">
    <source>
        <dbReference type="ARBA" id="ARBA00022490"/>
    </source>
</evidence>
<feature type="domain" description="F-box/LRR-repeat protein 15/At3g58940/PEG3-like LRR" evidence="10">
    <location>
        <begin position="673"/>
        <end position="714"/>
    </location>
</feature>
<dbReference type="CDD" id="cd19494">
    <property type="entry name" value="Elp4"/>
    <property type="match status" value="1"/>
</dbReference>
<keyword evidence="6" id="KW-0963">Cytoplasm</keyword>
<dbReference type="GO" id="GO:0008023">
    <property type="term" value="C:transcription elongation factor complex"/>
    <property type="evidence" value="ECO:0007669"/>
    <property type="project" value="TreeGrafter"/>
</dbReference>
<feature type="region of interest" description="Disordered" evidence="9">
    <location>
        <begin position="443"/>
        <end position="476"/>
    </location>
</feature>
<dbReference type="GO" id="GO:0002098">
    <property type="term" value="P:tRNA wobble uridine modification"/>
    <property type="evidence" value="ECO:0007669"/>
    <property type="project" value="InterPro"/>
</dbReference>
<dbReference type="Gene3D" id="3.40.50.300">
    <property type="entry name" value="P-loop containing nucleotide triphosphate hydrolases"/>
    <property type="match status" value="1"/>
</dbReference>
<dbReference type="InterPro" id="IPR006553">
    <property type="entry name" value="Leu-rich_rpt_Cys-con_subtyp"/>
</dbReference>
<evidence type="ECO:0000313" key="11">
    <source>
        <dbReference type="EMBL" id="KAF7339887.1"/>
    </source>
</evidence>
<keyword evidence="12" id="KW-1185">Reference proteome</keyword>
<evidence type="ECO:0000313" key="12">
    <source>
        <dbReference type="Proteomes" id="UP000620124"/>
    </source>
</evidence>
<dbReference type="InterPro" id="IPR008728">
    <property type="entry name" value="Elongator_complex_protein_4"/>
</dbReference>
<evidence type="ECO:0000256" key="3">
    <source>
        <dbReference type="ARBA" id="ARBA00005043"/>
    </source>
</evidence>
<dbReference type="AlphaFoldDB" id="A0A8H6XF09"/>
<dbReference type="PANTHER" id="PTHR12896:SF1">
    <property type="entry name" value="ELONGATOR COMPLEX PROTEIN 4"/>
    <property type="match status" value="1"/>
</dbReference>
<comment type="pathway">
    <text evidence="3">tRNA modification; 5-methoxycarbonylmethyl-2-thiouridine-tRNA biosynthesis.</text>
</comment>
<dbReference type="PANTHER" id="PTHR12896">
    <property type="entry name" value="PAX6 NEIGHBOR PROTEIN PAXNEB"/>
    <property type="match status" value="1"/>
</dbReference>
<dbReference type="OrthoDB" id="550575at2759"/>
<keyword evidence="7" id="KW-0819">tRNA processing</keyword>
<evidence type="ECO:0000256" key="5">
    <source>
        <dbReference type="ARBA" id="ARBA00020265"/>
    </source>
</evidence>
<organism evidence="11 12">
    <name type="scientific">Mycena venus</name>
    <dbReference type="NCBI Taxonomy" id="2733690"/>
    <lineage>
        <taxon>Eukaryota</taxon>
        <taxon>Fungi</taxon>
        <taxon>Dikarya</taxon>
        <taxon>Basidiomycota</taxon>
        <taxon>Agaricomycotina</taxon>
        <taxon>Agaricomycetes</taxon>
        <taxon>Agaricomycetidae</taxon>
        <taxon>Agaricales</taxon>
        <taxon>Marasmiineae</taxon>
        <taxon>Mycenaceae</taxon>
        <taxon>Mycena</taxon>
    </lineage>
</organism>
<dbReference type="UniPathway" id="UPA00988"/>
<evidence type="ECO:0000256" key="1">
    <source>
        <dbReference type="ARBA" id="ARBA00004123"/>
    </source>
</evidence>
<dbReference type="EMBL" id="JACAZI010000019">
    <property type="protein sequence ID" value="KAF7339887.1"/>
    <property type="molecule type" value="Genomic_DNA"/>
</dbReference>
<evidence type="ECO:0000256" key="4">
    <source>
        <dbReference type="ARBA" id="ARBA00007573"/>
    </source>
</evidence>
<dbReference type="GO" id="GO:0005737">
    <property type="term" value="C:cytoplasm"/>
    <property type="evidence" value="ECO:0007669"/>
    <property type="project" value="UniProtKB-SubCell"/>
</dbReference>
<dbReference type="GO" id="GO:0033588">
    <property type="term" value="C:elongator holoenzyme complex"/>
    <property type="evidence" value="ECO:0007669"/>
    <property type="project" value="InterPro"/>
</dbReference>
<comment type="subcellular location">
    <subcellularLocation>
        <location evidence="2">Cytoplasm</location>
    </subcellularLocation>
    <subcellularLocation>
        <location evidence="1">Nucleus</location>
    </subcellularLocation>
</comment>
<reference evidence="11" key="1">
    <citation type="submission" date="2020-05" db="EMBL/GenBank/DDBJ databases">
        <title>Mycena genomes resolve the evolution of fungal bioluminescence.</title>
        <authorList>
            <person name="Tsai I.J."/>
        </authorList>
    </citation>
    <scope>NUCLEOTIDE SEQUENCE</scope>
    <source>
        <strain evidence="11">CCC161011</strain>
    </source>
</reference>
<dbReference type="InterPro" id="IPR055411">
    <property type="entry name" value="LRR_FXL15/At3g58940/PEG3-like"/>
</dbReference>
<feature type="domain" description="F-box/LRR-repeat protein 15/At3g58940/PEG3-like LRR" evidence="10">
    <location>
        <begin position="578"/>
        <end position="663"/>
    </location>
</feature>
<feature type="compositionally biased region" description="Low complexity" evidence="9">
    <location>
        <begin position="369"/>
        <end position="379"/>
    </location>
</feature>
<proteinExistence type="inferred from homology"/>
<dbReference type="SUPFAM" id="SSF52047">
    <property type="entry name" value="RNI-like"/>
    <property type="match status" value="1"/>
</dbReference>
<dbReference type="InterPro" id="IPR032675">
    <property type="entry name" value="LRR_dom_sf"/>
</dbReference>
<evidence type="ECO:0000256" key="8">
    <source>
        <dbReference type="ARBA" id="ARBA00023242"/>
    </source>
</evidence>
<name>A0A8H6XF09_9AGAR</name>
<evidence type="ECO:0000256" key="2">
    <source>
        <dbReference type="ARBA" id="ARBA00004496"/>
    </source>
</evidence>
<dbReference type="Proteomes" id="UP000620124">
    <property type="component" value="Unassembled WGS sequence"/>
</dbReference>
<feature type="compositionally biased region" description="Low complexity" evidence="9">
    <location>
        <begin position="461"/>
        <end position="475"/>
    </location>
</feature>
<dbReference type="SMART" id="SM00367">
    <property type="entry name" value="LRR_CC"/>
    <property type="match status" value="3"/>
</dbReference>
<protein>
    <recommendedName>
        <fullName evidence="5">Elongator complex protein 4</fullName>
    </recommendedName>
</protein>
<comment type="caution">
    <text evidence="11">The sequence shown here is derived from an EMBL/GenBank/DDBJ whole genome shotgun (WGS) entry which is preliminary data.</text>
</comment>
<evidence type="ECO:0000256" key="7">
    <source>
        <dbReference type="ARBA" id="ARBA00022694"/>
    </source>
</evidence>